<evidence type="ECO:0000313" key="2">
    <source>
        <dbReference type="Proteomes" id="UP000218831"/>
    </source>
</evidence>
<dbReference type="Proteomes" id="UP000218831">
    <property type="component" value="Unassembled WGS sequence"/>
</dbReference>
<dbReference type="OrthoDB" id="1524932at2"/>
<dbReference type="AlphaFoldDB" id="A0A2A2G527"/>
<reference evidence="1 2" key="1">
    <citation type="submission" date="2017-08" db="EMBL/GenBank/DDBJ databases">
        <title>Aliifodinibius alkalisoli sp. nov., isolated from saline alkaline soil.</title>
        <authorList>
            <person name="Liu D."/>
            <person name="Zhang G."/>
        </authorList>
    </citation>
    <scope>NUCLEOTIDE SEQUENCE [LARGE SCALE GENOMIC DNA]</scope>
    <source>
        <strain evidence="1 2">WN023</strain>
    </source>
</reference>
<sequence length="210" mass="23545">MNLGLMTSYIIGGILLIGILAMNMSLSNSSTELTLTQTTREKAKGVQEFITHDIQKMGYNREGKTNPILVEADSYKIIFRSNIDNSTDNSVELITWEFTSTLVGNGNPNAYVLKRTVRDADTKNIISETPIRLGVTNFNIKYLDEYGEPVSNHMSTPVVGSDLLDDIRQLYITLELQSAAKVYQNSGGDGRFVRTIWEKRFSPPNLEEIK</sequence>
<name>A0A2A2G527_9BACT</name>
<evidence type="ECO:0000313" key="1">
    <source>
        <dbReference type="EMBL" id="PAU92741.1"/>
    </source>
</evidence>
<organism evidence="1 2">
    <name type="scientific">Fodinibius salipaludis</name>
    <dbReference type="NCBI Taxonomy" id="2032627"/>
    <lineage>
        <taxon>Bacteria</taxon>
        <taxon>Pseudomonadati</taxon>
        <taxon>Balneolota</taxon>
        <taxon>Balneolia</taxon>
        <taxon>Balneolales</taxon>
        <taxon>Balneolaceae</taxon>
        <taxon>Fodinibius</taxon>
    </lineage>
</organism>
<comment type="caution">
    <text evidence="1">The sequence shown here is derived from an EMBL/GenBank/DDBJ whole genome shotgun (WGS) entry which is preliminary data.</text>
</comment>
<gene>
    <name evidence="1" type="ORF">CK503_15365</name>
</gene>
<dbReference type="RefSeq" id="WP_095607721.1">
    <property type="nucleotide sequence ID" value="NZ_NSKE01000014.1"/>
</dbReference>
<protein>
    <submittedName>
        <fullName evidence="1">Uncharacterized protein</fullName>
    </submittedName>
</protein>
<proteinExistence type="predicted"/>
<keyword evidence="2" id="KW-1185">Reference proteome</keyword>
<dbReference type="EMBL" id="NSKE01000014">
    <property type="protein sequence ID" value="PAU92741.1"/>
    <property type="molecule type" value="Genomic_DNA"/>
</dbReference>
<accession>A0A2A2G527</accession>